<evidence type="ECO:0000313" key="4">
    <source>
        <dbReference type="Proteomes" id="UP000266327"/>
    </source>
</evidence>
<dbReference type="SUPFAM" id="SSF53850">
    <property type="entry name" value="Periplasmic binding protein-like II"/>
    <property type="match status" value="1"/>
</dbReference>
<dbReference type="PANTHER" id="PTHR35936">
    <property type="entry name" value="MEMBRANE-BOUND LYTIC MUREIN TRANSGLYCOSYLASE F"/>
    <property type="match status" value="1"/>
</dbReference>
<organism evidence="3 4">
    <name type="scientific">Noviherbaspirillum sedimenti</name>
    <dbReference type="NCBI Taxonomy" id="2320865"/>
    <lineage>
        <taxon>Bacteria</taxon>
        <taxon>Pseudomonadati</taxon>
        <taxon>Pseudomonadota</taxon>
        <taxon>Betaproteobacteria</taxon>
        <taxon>Burkholderiales</taxon>
        <taxon>Oxalobacteraceae</taxon>
        <taxon>Noviherbaspirillum</taxon>
    </lineage>
</organism>
<dbReference type="InterPro" id="IPR001638">
    <property type="entry name" value="Solute-binding_3/MltF_N"/>
</dbReference>
<reference evidence="4" key="1">
    <citation type="submission" date="2018-09" db="EMBL/GenBank/DDBJ databases">
        <authorList>
            <person name="Zhu H."/>
        </authorList>
    </citation>
    <scope>NUCLEOTIDE SEQUENCE [LARGE SCALE GENOMIC DNA]</scope>
    <source>
        <strain evidence="4">K1S02-23</strain>
    </source>
</reference>
<gene>
    <name evidence="3" type="ORF">D3878_00860</name>
</gene>
<proteinExistence type="predicted"/>
<evidence type="ECO:0000259" key="2">
    <source>
        <dbReference type="SMART" id="SM00062"/>
    </source>
</evidence>
<dbReference type="Proteomes" id="UP000266327">
    <property type="component" value="Unassembled WGS sequence"/>
</dbReference>
<evidence type="ECO:0000313" key="3">
    <source>
        <dbReference type="EMBL" id="RJG04151.1"/>
    </source>
</evidence>
<dbReference type="Gene3D" id="3.40.190.10">
    <property type="entry name" value="Periplasmic binding protein-like II"/>
    <property type="match status" value="3"/>
</dbReference>
<accession>A0A3A3G852</accession>
<keyword evidence="4" id="KW-1185">Reference proteome</keyword>
<protein>
    <submittedName>
        <fullName evidence="3">Amino acid ABC transporter substrate-binding protein</fullName>
    </submittedName>
</protein>
<dbReference type="PANTHER" id="PTHR35936:SF17">
    <property type="entry name" value="ARGININE-BINDING EXTRACELLULAR PROTEIN ARTP"/>
    <property type="match status" value="1"/>
</dbReference>
<dbReference type="EMBL" id="QYUQ01000002">
    <property type="protein sequence ID" value="RJG04151.1"/>
    <property type="molecule type" value="Genomic_DNA"/>
</dbReference>
<comment type="caution">
    <text evidence="3">The sequence shown here is derived from an EMBL/GenBank/DDBJ whole genome shotgun (WGS) entry which is preliminary data.</text>
</comment>
<dbReference type="SMART" id="SM00062">
    <property type="entry name" value="PBPb"/>
    <property type="match status" value="1"/>
</dbReference>
<evidence type="ECO:0000256" key="1">
    <source>
        <dbReference type="ARBA" id="ARBA00022729"/>
    </source>
</evidence>
<feature type="domain" description="Solute-binding protein family 3/N-terminal" evidence="2">
    <location>
        <begin position="25"/>
        <end position="261"/>
    </location>
</feature>
<dbReference type="OrthoDB" id="6192933at2"/>
<name>A0A3A3G852_9BURK</name>
<sequence length="264" mass="28520">MVIFLAWSLALPAHADMEKIRQSGALKVAVYDDLAPFSAGGRGIDIELAEALAKKLGLKLALLSFPAGENLGDDLRNMVWKGHYLGYGPADVLLHVPVDRHLIANNPKVEIFAPYYRDAVQLVRRVATVPNYDGLASLAGKKIGVEKISIAAVVLLGEEGGKYREQVRIYPTAVEALAQLQAGAIDAVLANRSEIESAVGRDPNYQVHDVSFPRLPRQGWVVGMAVKKDQIELARLLQAASDELTASGELAKIFSRHGVAAIKP</sequence>
<keyword evidence="1" id="KW-0732">Signal</keyword>
<dbReference type="AlphaFoldDB" id="A0A3A3G852"/>